<dbReference type="PRINTS" id="PR00039">
    <property type="entry name" value="HTHLYSR"/>
</dbReference>
<dbReference type="AlphaFoldDB" id="A0A6V8L565"/>
<feature type="domain" description="HTH lysR-type" evidence="5">
    <location>
        <begin position="1"/>
        <end position="58"/>
    </location>
</feature>
<organism evidence="6 7">
    <name type="scientific">Phytohabitans rumicis</name>
    <dbReference type="NCBI Taxonomy" id="1076125"/>
    <lineage>
        <taxon>Bacteria</taxon>
        <taxon>Bacillati</taxon>
        <taxon>Actinomycetota</taxon>
        <taxon>Actinomycetes</taxon>
        <taxon>Micromonosporales</taxon>
        <taxon>Micromonosporaceae</taxon>
    </lineage>
</organism>
<dbReference type="Proteomes" id="UP000482960">
    <property type="component" value="Unassembled WGS sequence"/>
</dbReference>
<dbReference type="Gene3D" id="1.10.10.10">
    <property type="entry name" value="Winged helix-like DNA-binding domain superfamily/Winged helix DNA-binding domain"/>
    <property type="match status" value="1"/>
</dbReference>
<evidence type="ECO:0000313" key="7">
    <source>
        <dbReference type="Proteomes" id="UP000482960"/>
    </source>
</evidence>
<accession>A0A6V8L565</accession>
<dbReference type="SUPFAM" id="SSF53850">
    <property type="entry name" value="Periplasmic binding protein-like II"/>
    <property type="match status" value="1"/>
</dbReference>
<dbReference type="PANTHER" id="PTHR30419">
    <property type="entry name" value="HTH-TYPE TRANSCRIPTIONAL REGULATOR YBHD"/>
    <property type="match status" value="1"/>
</dbReference>
<dbReference type="Pfam" id="PF03466">
    <property type="entry name" value="LysR_substrate"/>
    <property type="match status" value="1"/>
</dbReference>
<sequence length="292" mass="30562">MHLAQLRALVAVADRGGFTRAATELGLTQSAVSHAVAALERELGHRLVDRDRTGAVLTIVGKAVVDDAREAVRAADRVAERAAASGGELIGELRLGGMPSTNLAVLPGLQRRFARRHPGARVSLLEGTDDEMVDWVERGLVDLSCVVDGLGAVEGPVLAQDEFMVLVDPEHPLAGEASVAVEDLVDDAFVTSASGCEPLVEAIFAAHGLAFRPAHRVTQLGTIVTMVRAGIGVSVVPSLLLAEQPAGVVAMPLNPRVPRVLRIGHRVGGRPHALARAFLDFVVSEGPVTVVG</sequence>
<keyword evidence="3" id="KW-0238">DNA-binding</keyword>
<dbReference type="FunFam" id="1.10.10.10:FF:000001">
    <property type="entry name" value="LysR family transcriptional regulator"/>
    <property type="match status" value="1"/>
</dbReference>
<dbReference type="InterPro" id="IPR005119">
    <property type="entry name" value="LysR_subst-bd"/>
</dbReference>
<dbReference type="InterPro" id="IPR000847">
    <property type="entry name" value="LysR_HTH_N"/>
</dbReference>
<dbReference type="EMBL" id="BLPG01000001">
    <property type="protein sequence ID" value="GFJ89217.1"/>
    <property type="molecule type" value="Genomic_DNA"/>
</dbReference>
<dbReference type="RefSeq" id="WP_173076881.1">
    <property type="nucleotide sequence ID" value="NZ_BAABJB010000002.1"/>
</dbReference>
<dbReference type="InterPro" id="IPR036388">
    <property type="entry name" value="WH-like_DNA-bd_sf"/>
</dbReference>
<gene>
    <name evidence="6" type="ORF">Prum_028590</name>
</gene>
<dbReference type="GO" id="GO:0005829">
    <property type="term" value="C:cytosol"/>
    <property type="evidence" value="ECO:0007669"/>
    <property type="project" value="TreeGrafter"/>
</dbReference>
<evidence type="ECO:0000256" key="4">
    <source>
        <dbReference type="ARBA" id="ARBA00023163"/>
    </source>
</evidence>
<comment type="caution">
    <text evidence="6">The sequence shown here is derived from an EMBL/GenBank/DDBJ whole genome shotgun (WGS) entry which is preliminary data.</text>
</comment>
<evidence type="ECO:0000256" key="2">
    <source>
        <dbReference type="ARBA" id="ARBA00023015"/>
    </source>
</evidence>
<keyword evidence="7" id="KW-1185">Reference proteome</keyword>
<protein>
    <submittedName>
        <fullName evidence="6">LysR family transcriptional regulator</fullName>
    </submittedName>
</protein>
<dbReference type="PROSITE" id="PS50931">
    <property type="entry name" value="HTH_LYSR"/>
    <property type="match status" value="1"/>
</dbReference>
<evidence type="ECO:0000256" key="1">
    <source>
        <dbReference type="ARBA" id="ARBA00009437"/>
    </source>
</evidence>
<proteinExistence type="inferred from homology"/>
<dbReference type="CDD" id="cd05466">
    <property type="entry name" value="PBP2_LTTR_substrate"/>
    <property type="match status" value="1"/>
</dbReference>
<dbReference type="Gene3D" id="3.40.190.290">
    <property type="match status" value="1"/>
</dbReference>
<dbReference type="Pfam" id="PF00126">
    <property type="entry name" value="HTH_1"/>
    <property type="match status" value="1"/>
</dbReference>
<name>A0A6V8L565_9ACTN</name>
<reference evidence="6 7" key="1">
    <citation type="submission" date="2020-03" db="EMBL/GenBank/DDBJ databases">
        <title>Whole genome shotgun sequence of Phytohabitans rumicis NBRC 108638.</title>
        <authorList>
            <person name="Komaki H."/>
            <person name="Tamura T."/>
        </authorList>
    </citation>
    <scope>NUCLEOTIDE SEQUENCE [LARGE SCALE GENOMIC DNA]</scope>
    <source>
        <strain evidence="6 7">NBRC 108638</strain>
    </source>
</reference>
<dbReference type="InterPro" id="IPR050950">
    <property type="entry name" value="HTH-type_LysR_regulators"/>
</dbReference>
<evidence type="ECO:0000313" key="6">
    <source>
        <dbReference type="EMBL" id="GFJ89217.1"/>
    </source>
</evidence>
<reference evidence="6 7" key="2">
    <citation type="submission" date="2020-03" db="EMBL/GenBank/DDBJ databases">
        <authorList>
            <person name="Ichikawa N."/>
            <person name="Kimura A."/>
            <person name="Kitahashi Y."/>
            <person name="Uohara A."/>
        </authorList>
    </citation>
    <scope>NUCLEOTIDE SEQUENCE [LARGE SCALE GENOMIC DNA]</scope>
    <source>
        <strain evidence="6 7">NBRC 108638</strain>
    </source>
</reference>
<keyword evidence="2" id="KW-0805">Transcription regulation</keyword>
<dbReference type="GO" id="GO:0003677">
    <property type="term" value="F:DNA binding"/>
    <property type="evidence" value="ECO:0007669"/>
    <property type="project" value="UniProtKB-KW"/>
</dbReference>
<dbReference type="GO" id="GO:0003700">
    <property type="term" value="F:DNA-binding transcription factor activity"/>
    <property type="evidence" value="ECO:0007669"/>
    <property type="project" value="InterPro"/>
</dbReference>
<dbReference type="InterPro" id="IPR036390">
    <property type="entry name" value="WH_DNA-bd_sf"/>
</dbReference>
<evidence type="ECO:0000259" key="5">
    <source>
        <dbReference type="PROSITE" id="PS50931"/>
    </source>
</evidence>
<evidence type="ECO:0000256" key="3">
    <source>
        <dbReference type="ARBA" id="ARBA00023125"/>
    </source>
</evidence>
<keyword evidence="4" id="KW-0804">Transcription</keyword>
<comment type="similarity">
    <text evidence="1">Belongs to the LysR transcriptional regulatory family.</text>
</comment>
<dbReference type="SUPFAM" id="SSF46785">
    <property type="entry name" value="Winged helix' DNA-binding domain"/>
    <property type="match status" value="1"/>
</dbReference>